<protein>
    <submittedName>
        <fullName evidence="1">Uncharacterized protein</fullName>
    </submittedName>
</protein>
<sequence length="72" mass="8402">MKCRDDVEVRKLGAYFNCYANLCLNHEISYEDVNGLLKQICKYEHSEDIVLLSKRDYNTIKKVGSGNVEWID</sequence>
<evidence type="ECO:0000313" key="1">
    <source>
        <dbReference type="EMBL" id="RGJ94323.1"/>
    </source>
</evidence>
<dbReference type="Proteomes" id="UP000260844">
    <property type="component" value="Unassembled WGS sequence"/>
</dbReference>
<comment type="caution">
    <text evidence="1">The sequence shown here is derived from an EMBL/GenBank/DDBJ whole genome shotgun (WGS) entry which is preliminary data.</text>
</comment>
<evidence type="ECO:0000313" key="2">
    <source>
        <dbReference type="Proteomes" id="UP000260844"/>
    </source>
</evidence>
<reference evidence="1 2" key="1">
    <citation type="submission" date="2018-08" db="EMBL/GenBank/DDBJ databases">
        <title>A genome reference for cultivated species of the human gut microbiota.</title>
        <authorList>
            <person name="Zou Y."/>
            <person name="Xue W."/>
            <person name="Luo G."/>
        </authorList>
    </citation>
    <scope>NUCLEOTIDE SEQUENCE [LARGE SCALE GENOMIC DNA]</scope>
    <source>
        <strain evidence="1 2">TM04-30</strain>
    </source>
</reference>
<name>A0A8B2YS69_BACUN</name>
<gene>
    <name evidence="1" type="ORF">DXD40_08135</name>
</gene>
<organism evidence="1 2">
    <name type="scientific">Bacteroides uniformis</name>
    <dbReference type="NCBI Taxonomy" id="820"/>
    <lineage>
        <taxon>Bacteria</taxon>
        <taxon>Pseudomonadati</taxon>
        <taxon>Bacteroidota</taxon>
        <taxon>Bacteroidia</taxon>
        <taxon>Bacteroidales</taxon>
        <taxon>Bacteroidaceae</taxon>
        <taxon>Bacteroides</taxon>
    </lineage>
</organism>
<accession>A0A8B2YS69</accession>
<dbReference type="AlphaFoldDB" id="A0A8B2YS69"/>
<dbReference type="EMBL" id="QSPV01000005">
    <property type="protein sequence ID" value="RGJ94323.1"/>
    <property type="molecule type" value="Genomic_DNA"/>
</dbReference>
<proteinExistence type="predicted"/>